<gene>
    <name evidence="3" type="ORF">DDE20_16000</name>
</gene>
<accession>A0A2T8HR56</accession>
<protein>
    <recommendedName>
        <fullName evidence="2">YHYH domain-containing protein</fullName>
    </recommendedName>
</protein>
<feature type="chain" id="PRO_5015481593" description="YHYH domain-containing protein" evidence="1">
    <location>
        <begin position="38"/>
        <end position="316"/>
    </location>
</feature>
<evidence type="ECO:0000259" key="2">
    <source>
        <dbReference type="Pfam" id="PF14240"/>
    </source>
</evidence>
<dbReference type="InterPro" id="IPR025924">
    <property type="entry name" value="YHYH_dom"/>
</dbReference>
<evidence type="ECO:0000313" key="4">
    <source>
        <dbReference type="Proteomes" id="UP000245911"/>
    </source>
</evidence>
<evidence type="ECO:0000256" key="1">
    <source>
        <dbReference type="SAM" id="SignalP"/>
    </source>
</evidence>
<feature type="signal peptide" evidence="1">
    <location>
        <begin position="1"/>
        <end position="37"/>
    </location>
</feature>
<dbReference type="RefSeq" id="WP_116559530.1">
    <property type="nucleotide sequence ID" value="NZ_QDKM01000009.1"/>
</dbReference>
<dbReference type="Proteomes" id="UP000245911">
    <property type="component" value="Unassembled WGS sequence"/>
</dbReference>
<reference evidence="3 4" key="1">
    <citation type="submission" date="2018-04" db="EMBL/GenBank/DDBJ databases">
        <title>Pararhodobacter oceanense sp. nov., isolated from marine intertidal sediment.</title>
        <authorList>
            <person name="Wang X.-L."/>
            <person name="Du Z.-J."/>
        </authorList>
    </citation>
    <scope>NUCLEOTIDE SEQUENCE [LARGE SCALE GENOMIC DNA]</scope>
    <source>
        <strain evidence="3 4">AM505</strain>
    </source>
</reference>
<keyword evidence="1" id="KW-0732">Signal</keyword>
<organism evidence="3 4">
    <name type="scientific">Pararhodobacter oceanensis</name>
    <dbReference type="NCBI Taxonomy" id="2172121"/>
    <lineage>
        <taxon>Bacteria</taxon>
        <taxon>Pseudomonadati</taxon>
        <taxon>Pseudomonadota</taxon>
        <taxon>Alphaproteobacteria</taxon>
        <taxon>Rhodobacterales</taxon>
        <taxon>Paracoccaceae</taxon>
        <taxon>Pararhodobacter</taxon>
    </lineage>
</organism>
<dbReference type="AlphaFoldDB" id="A0A2T8HR56"/>
<sequence>MLQSQTTLPPNHIARRPPAAAAYTLAILALSAPAAQAHEDITDAILSERFASCAAYADSYSAEVNDVQNHRRLSASLEITVNGDSCEITSNAVPNHDFNATGRFVTPLAEQRQSYSIPANPSFAASPTALSLRSDNAVFLNGVKLDLMAAGCFGVGDGRIGCNDMSSPFRYDPMAPAAGFGADEHNAHTQPDGAYHYHGNPMALFEQENPSAPSPVIGFAADGFPIFGSFIADGDNIRRATSSYRLRSGTRDGGPGGAFDGTFIDDWEYVAGSGDLDQCNGMMQDGVYGYVVTETYPHVLGCFMGTPDPSFQKRRR</sequence>
<comment type="caution">
    <text evidence="3">The sequence shown here is derived from an EMBL/GenBank/DDBJ whole genome shotgun (WGS) entry which is preliminary data.</text>
</comment>
<feature type="domain" description="YHYH" evidence="2">
    <location>
        <begin position="114"/>
        <end position="305"/>
    </location>
</feature>
<proteinExistence type="predicted"/>
<dbReference type="Pfam" id="PF14240">
    <property type="entry name" value="YHYH"/>
    <property type="match status" value="1"/>
</dbReference>
<dbReference type="OrthoDB" id="9796530at2"/>
<keyword evidence="4" id="KW-1185">Reference proteome</keyword>
<evidence type="ECO:0000313" key="3">
    <source>
        <dbReference type="EMBL" id="PVH27802.1"/>
    </source>
</evidence>
<dbReference type="EMBL" id="QDKM01000009">
    <property type="protein sequence ID" value="PVH27802.1"/>
    <property type="molecule type" value="Genomic_DNA"/>
</dbReference>
<name>A0A2T8HR56_9RHOB</name>